<protein>
    <submittedName>
        <fullName evidence="3">FAD dependent oxidoreductase</fullName>
    </submittedName>
</protein>
<evidence type="ECO:0000256" key="2">
    <source>
        <dbReference type="SAM" id="MobiDB-lite"/>
    </source>
</evidence>
<reference evidence="3" key="1">
    <citation type="journal article" date="2021" name="Nat. Commun.">
        <title>Genetic determinants of endophytism in the Arabidopsis root mycobiome.</title>
        <authorList>
            <person name="Mesny F."/>
            <person name="Miyauchi S."/>
            <person name="Thiergart T."/>
            <person name="Pickel B."/>
            <person name="Atanasova L."/>
            <person name="Karlsson M."/>
            <person name="Huettel B."/>
            <person name="Barry K.W."/>
            <person name="Haridas S."/>
            <person name="Chen C."/>
            <person name="Bauer D."/>
            <person name="Andreopoulos W."/>
            <person name="Pangilinan J."/>
            <person name="LaButti K."/>
            <person name="Riley R."/>
            <person name="Lipzen A."/>
            <person name="Clum A."/>
            <person name="Drula E."/>
            <person name="Henrissat B."/>
            <person name="Kohler A."/>
            <person name="Grigoriev I.V."/>
            <person name="Martin F.M."/>
            <person name="Hacquard S."/>
        </authorList>
    </citation>
    <scope>NUCLEOTIDE SEQUENCE</scope>
    <source>
        <strain evidence="3">MPI-CAGE-CH-0235</strain>
    </source>
</reference>
<dbReference type="InterPro" id="IPR036188">
    <property type="entry name" value="FAD/NAD-bd_sf"/>
</dbReference>
<comment type="caution">
    <text evidence="3">The sequence shown here is derived from an EMBL/GenBank/DDBJ whole genome shotgun (WGS) entry which is preliminary data.</text>
</comment>
<accession>A0A8K0STC5</accession>
<dbReference type="PANTHER" id="PTHR43539">
    <property type="entry name" value="FLAVIN-BINDING MONOOXYGENASE-LIKE PROTEIN (AFU_ORTHOLOGUE AFUA_4G09220)"/>
    <property type="match status" value="1"/>
</dbReference>
<sequence length="619" mass="68531">MDAASLDLPVNNRREPGSAAVPPAPLPTDSLPDNVDPGQVADDIIARIGECIASCNSKGFCHLFLGDGFLKDHLCLSWDLRTLADRDNIEKYLAQNMKHLESISIDRSAPHRAPAIHQLDVHGKSKVVGFFTSVVTKVGTGQGYIRMVYRDDVWKIFALYMALRELKGFEEPGGIRRPKGTEHGDTLEADNCRRARNFDSLYKGKDPAILIVGAGQGGLILAARLKILGIDTLVIDPNPRVGDNWRQRQYRQLVLHTPVWFDHMPYMPFPDDWPVFASKDKLADWFEMYADLLELNVWTKMALRSASWDGSTKTWTATVGDGAIVRTLRPRHIVQATGHSGVPNIPAIQGMDSFKGKIGHSSCFRGAQPTQGKRAIVVGSCNSGHDIARDFYENGYHVTMAQRSSTCIISSECMANISLAALYSEGSPPHGDSDLILWSMPAAVHKSQQIQLTEVTVQRDRATLEGLKRAGFKVDVGIDKAGLFFKYFQHGGGYYIDVGCSQLIIDGKIGIKQGQEISKVLPDGLLFADGSKIEADEIVFATGYQNMRSQARRMTSPQVADRLNDAWGLDEEGEWRGMWRRSGHPGYWYMGGSLALARYYSRCLALQIKAVEEGLAPYE</sequence>
<evidence type="ECO:0000313" key="3">
    <source>
        <dbReference type="EMBL" id="KAH7322553.1"/>
    </source>
</evidence>
<gene>
    <name evidence="3" type="ORF">B0I35DRAFT_476495</name>
</gene>
<dbReference type="OrthoDB" id="74360at2759"/>
<proteinExistence type="predicted"/>
<dbReference type="GO" id="GO:0050660">
    <property type="term" value="F:flavin adenine dinucleotide binding"/>
    <property type="evidence" value="ECO:0007669"/>
    <property type="project" value="TreeGrafter"/>
</dbReference>
<dbReference type="PRINTS" id="PR00411">
    <property type="entry name" value="PNDRDTASEI"/>
</dbReference>
<dbReference type="InterPro" id="IPR050982">
    <property type="entry name" value="Auxin_biosynth/cation_transpt"/>
</dbReference>
<dbReference type="Pfam" id="PF13738">
    <property type="entry name" value="Pyr_redox_3"/>
    <property type="match status" value="1"/>
</dbReference>
<dbReference type="EMBL" id="JAGPNK010000004">
    <property type="protein sequence ID" value="KAH7322553.1"/>
    <property type="molecule type" value="Genomic_DNA"/>
</dbReference>
<organism evidence="3 4">
    <name type="scientific">Stachybotrys elegans</name>
    <dbReference type="NCBI Taxonomy" id="80388"/>
    <lineage>
        <taxon>Eukaryota</taxon>
        <taxon>Fungi</taxon>
        <taxon>Dikarya</taxon>
        <taxon>Ascomycota</taxon>
        <taxon>Pezizomycotina</taxon>
        <taxon>Sordariomycetes</taxon>
        <taxon>Hypocreomycetidae</taxon>
        <taxon>Hypocreales</taxon>
        <taxon>Stachybotryaceae</taxon>
        <taxon>Stachybotrys</taxon>
    </lineage>
</organism>
<dbReference type="PANTHER" id="PTHR43539:SF68">
    <property type="entry name" value="FLAVIN-BINDING MONOOXYGENASE-LIKE PROTEIN (AFU_ORTHOLOGUE AFUA_4G09220)"/>
    <property type="match status" value="1"/>
</dbReference>
<dbReference type="Proteomes" id="UP000813444">
    <property type="component" value="Unassembled WGS sequence"/>
</dbReference>
<keyword evidence="4" id="KW-1185">Reference proteome</keyword>
<dbReference type="GO" id="GO:0004497">
    <property type="term" value="F:monooxygenase activity"/>
    <property type="evidence" value="ECO:0007669"/>
    <property type="project" value="TreeGrafter"/>
</dbReference>
<dbReference type="SUPFAM" id="SSF51905">
    <property type="entry name" value="FAD/NAD(P)-binding domain"/>
    <property type="match status" value="2"/>
</dbReference>
<feature type="region of interest" description="Disordered" evidence="2">
    <location>
        <begin position="1"/>
        <end position="33"/>
    </location>
</feature>
<dbReference type="AlphaFoldDB" id="A0A8K0STC5"/>
<evidence type="ECO:0000256" key="1">
    <source>
        <dbReference type="ARBA" id="ARBA00023002"/>
    </source>
</evidence>
<dbReference type="Gene3D" id="3.50.50.60">
    <property type="entry name" value="FAD/NAD(P)-binding domain"/>
    <property type="match status" value="1"/>
</dbReference>
<evidence type="ECO:0000313" key="4">
    <source>
        <dbReference type="Proteomes" id="UP000813444"/>
    </source>
</evidence>
<name>A0A8K0STC5_9HYPO</name>
<keyword evidence="1" id="KW-0560">Oxidoreductase</keyword>